<evidence type="ECO:0000313" key="1">
    <source>
        <dbReference type="EMBL" id="KAA0037030.1"/>
    </source>
</evidence>
<dbReference type="Proteomes" id="UP000321393">
    <property type="component" value="Unassembled WGS sequence"/>
</dbReference>
<dbReference type="AlphaFoldDB" id="A0A5D3C5L4"/>
<evidence type="ECO:0000313" key="3">
    <source>
        <dbReference type="Proteomes" id="UP000321393"/>
    </source>
</evidence>
<dbReference type="Proteomes" id="UP000321947">
    <property type="component" value="Unassembled WGS sequence"/>
</dbReference>
<reference evidence="3 4" key="1">
    <citation type="submission" date="2019-08" db="EMBL/GenBank/DDBJ databases">
        <title>Draft genome sequences of two oriental melons (Cucumis melo L. var makuwa).</title>
        <authorList>
            <person name="Kwon S.-Y."/>
        </authorList>
    </citation>
    <scope>NUCLEOTIDE SEQUENCE [LARGE SCALE GENOMIC DNA]</scope>
    <source>
        <strain evidence="4">cv. Chang Bougi</strain>
        <strain evidence="3">cv. SW 3</strain>
        <tissue evidence="2">Leaf</tissue>
    </source>
</reference>
<accession>A0A5D3C5L4</accession>
<evidence type="ECO:0000313" key="2">
    <source>
        <dbReference type="EMBL" id="TYK06620.1"/>
    </source>
</evidence>
<sequence>MLERLLLPDNDTQPLTKRHVLLPSPYPELKWMARLSNFLGTSSGMDIMIREVFTLLIGERLNSLLVKGARKGTRVFWQNGYGDTNLGETPFGGTLSMLNMAPHFNHKVDSLSSLKARGHILQNRVHVIDNGESTSFWNDFWVKNAFPQPFALFGQKEVSIARCWNVDYEAWDLGLRPNLNDDEVNEWSIYSNYFCPLTGPRQMTC</sequence>
<organism evidence="2 4">
    <name type="scientific">Cucumis melo var. makuwa</name>
    <name type="common">Oriental melon</name>
    <dbReference type="NCBI Taxonomy" id="1194695"/>
    <lineage>
        <taxon>Eukaryota</taxon>
        <taxon>Viridiplantae</taxon>
        <taxon>Streptophyta</taxon>
        <taxon>Embryophyta</taxon>
        <taxon>Tracheophyta</taxon>
        <taxon>Spermatophyta</taxon>
        <taxon>Magnoliopsida</taxon>
        <taxon>eudicotyledons</taxon>
        <taxon>Gunneridae</taxon>
        <taxon>Pentapetalae</taxon>
        <taxon>rosids</taxon>
        <taxon>fabids</taxon>
        <taxon>Cucurbitales</taxon>
        <taxon>Cucurbitaceae</taxon>
        <taxon>Benincaseae</taxon>
        <taxon>Cucumis</taxon>
    </lineage>
</organism>
<dbReference type="EMBL" id="SSTE01019085">
    <property type="protein sequence ID" value="KAA0037030.1"/>
    <property type="molecule type" value="Genomic_DNA"/>
</dbReference>
<name>A0A5D3C5L4_CUCMM</name>
<comment type="caution">
    <text evidence="2">The sequence shown here is derived from an EMBL/GenBank/DDBJ whole genome shotgun (WGS) entry which is preliminary data.</text>
</comment>
<evidence type="ECO:0000313" key="4">
    <source>
        <dbReference type="Proteomes" id="UP000321947"/>
    </source>
</evidence>
<dbReference type="EMBL" id="SSTD01013395">
    <property type="protein sequence ID" value="TYK06620.1"/>
    <property type="molecule type" value="Genomic_DNA"/>
</dbReference>
<gene>
    <name evidence="2" type="ORF">E5676_scaffold453G00900</name>
    <name evidence="1" type="ORF">E6C27_scaffold86G001220</name>
</gene>
<proteinExistence type="predicted"/>
<protein>
    <submittedName>
        <fullName evidence="2">Uncharacterized protein</fullName>
    </submittedName>
</protein>